<dbReference type="STRING" id="543379.A0A232FFJ4"/>
<accession>A0A232FFJ4</accession>
<dbReference type="AlphaFoldDB" id="A0A232FFJ4"/>
<dbReference type="EMBL" id="NNAY01000321">
    <property type="protein sequence ID" value="OXU29228.1"/>
    <property type="molecule type" value="Genomic_DNA"/>
</dbReference>
<reference evidence="1 2" key="1">
    <citation type="journal article" date="2017" name="Curr. Biol.">
        <title>The Evolution of Venom by Co-option of Single-Copy Genes.</title>
        <authorList>
            <person name="Martinson E.O."/>
            <person name="Mrinalini"/>
            <person name="Kelkar Y.D."/>
            <person name="Chang C.H."/>
            <person name="Werren J.H."/>
        </authorList>
    </citation>
    <scope>NUCLEOTIDE SEQUENCE [LARGE SCALE GENOMIC DNA]</scope>
    <source>
        <strain evidence="1 2">Alberta</strain>
        <tissue evidence="1">Whole body</tissue>
    </source>
</reference>
<evidence type="ECO:0000313" key="2">
    <source>
        <dbReference type="Proteomes" id="UP000215335"/>
    </source>
</evidence>
<organism evidence="1 2">
    <name type="scientific">Trichomalopsis sarcophagae</name>
    <dbReference type="NCBI Taxonomy" id="543379"/>
    <lineage>
        <taxon>Eukaryota</taxon>
        <taxon>Metazoa</taxon>
        <taxon>Ecdysozoa</taxon>
        <taxon>Arthropoda</taxon>
        <taxon>Hexapoda</taxon>
        <taxon>Insecta</taxon>
        <taxon>Pterygota</taxon>
        <taxon>Neoptera</taxon>
        <taxon>Endopterygota</taxon>
        <taxon>Hymenoptera</taxon>
        <taxon>Apocrita</taxon>
        <taxon>Proctotrupomorpha</taxon>
        <taxon>Chalcidoidea</taxon>
        <taxon>Pteromalidae</taxon>
        <taxon>Pteromalinae</taxon>
        <taxon>Trichomalopsis</taxon>
    </lineage>
</organism>
<dbReference type="OrthoDB" id="2127281at2759"/>
<gene>
    <name evidence="1" type="ORF">TSAR_005739</name>
</gene>
<dbReference type="Proteomes" id="UP000215335">
    <property type="component" value="Unassembled WGS sequence"/>
</dbReference>
<comment type="caution">
    <text evidence="1">The sequence shown here is derived from an EMBL/GenBank/DDBJ whole genome shotgun (WGS) entry which is preliminary data.</text>
</comment>
<keyword evidence="2" id="KW-1185">Reference proteome</keyword>
<name>A0A232FFJ4_9HYME</name>
<proteinExistence type="predicted"/>
<protein>
    <submittedName>
        <fullName evidence="1">Uncharacterized protein</fullName>
    </submittedName>
</protein>
<evidence type="ECO:0000313" key="1">
    <source>
        <dbReference type="EMBL" id="OXU29228.1"/>
    </source>
</evidence>
<sequence>MSLRRKIDDKATQLHAIASLKVLLDATKSRDGTAACASAVHAHTETNSLSVKLHEAVQSSGSATVETTIGVQSLLNGKITAKQSTSVESMYRI</sequence>